<feature type="domain" description="Aminoglycoside phosphotransferase" evidence="8">
    <location>
        <begin position="222"/>
        <end position="263"/>
    </location>
</feature>
<comment type="similarity">
    <text evidence="1">Belongs to the methylthioribose kinase family.</text>
</comment>
<dbReference type="GO" id="GO:0005524">
    <property type="term" value="F:ATP binding"/>
    <property type="evidence" value="ECO:0007669"/>
    <property type="project" value="UniProtKB-KW"/>
</dbReference>
<evidence type="ECO:0000313" key="9">
    <source>
        <dbReference type="EMBL" id="OCH21880.1"/>
    </source>
</evidence>
<dbReference type="GO" id="GO:0009086">
    <property type="term" value="P:methionine biosynthetic process"/>
    <property type="evidence" value="ECO:0007669"/>
    <property type="project" value="InterPro"/>
</dbReference>
<proteinExistence type="inferred from homology"/>
<evidence type="ECO:0000256" key="7">
    <source>
        <dbReference type="ARBA" id="ARBA00022840"/>
    </source>
</evidence>
<dbReference type="Pfam" id="PF01636">
    <property type="entry name" value="APH"/>
    <property type="match status" value="1"/>
</dbReference>
<reference evidence="9 10" key="1">
    <citation type="submission" date="2016-06" db="EMBL/GenBank/DDBJ databases">
        <authorList>
            <person name="Kjaerup R.B."/>
            <person name="Dalgaard T.S."/>
            <person name="Juul-Madsen H.R."/>
        </authorList>
    </citation>
    <scope>NUCLEOTIDE SEQUENCE [LARGE SCALE GENOMIC DNA]</scope>
    <source>
        <strain evidence="9 10">1S159</strain>
    </source>
</reference>
<dbReference type="STRING" id="688.A6E04_08445"/>
<dbReference type="InterPro" id="IPR002575">
    <property type="entry name" value="Aminoglycoside_PTrfase"/>
</dbReference>
<dbReference type="OrthoDB" id="9777791at2"/>
<dbReference type="Proteomes" id="UP000093523">
    <property type="component" value="Unassembled WGS sequence"/>
</dbReference>
<evidence type="ECO:0000256" key="5">
    <source>
        <dbReference type="ARBA" id="ARBA00022741"/>
    </source>
</evidence>
<comment type="subunit">
    <text evidence="2">Homodimer.</text>
</comment>
<dbReference type="InterPro" id="IPR009212">
    <property type="entry name" value="Methylthioribose_kinase"/>
</dbReference>
<keyword evidence="6 9" id="KW-0418">Kinase</keyword>
<keyword evidence="4" id="KW-0808">Transferase</keyword>
<dbReference type="InterPro" id="IPR011009">
    <property type="entry name" value="Kinase-like_dom_sf"/>
</dbReference>
<evidence type="ECO:0000256" key="3">
    <source>
        <dbReference type="ARBA" id="ARBA00012128"/>
    </source>
</evidence>
<dbReference type="RefSeq" id="WP_065610490.1">
    <property type="nucleotide sequence ID" value="NZ_CAWMPN010000008.1"/>
</dbReference>
<dbReference type="Gene3D" id="3.30.200.20">
    <property type="entry name" value="Phosphorylase Kinase, domain 1"/>
    <property type="match status" value="1"/>
</dbReference>
<organism evidence="9 10">
    <name type="scientific">Aliivibrio logei</name>
    <name type="common">Vibrio logei</name>
    <dbReference type="NCBI Taxonomy" id="688"/>
    <lineage>
        <taxon>Bacteria</taxon>
        <taxon>Pseudomonadati</taxon>
        <taxon>Pseudomonadota</taxon>
        <taxon>Gammaproteobacteria</taxon>
        <taxon>Vibrionales</taxon>
        <taxon>Vibrionaceae</taxon>
        <taxon>Aliivibrio</taxon>
    </lineage>
</organism>
<dbReference type="EC" id="2.7.1.100" evidence="3"/>
<evidence type="ECO:0000259" key="8">
    <source>
        <dbReference type="Pfam" id="PF01636"/>
    </source>
</evidence>
<evidence type="ECO:0000313" key="10">
    <source>
        <dbReference type="Proteomes" id="UP000093523"/>
    </source>
</evidence>
<evidence type="ECO:0000256" key="2">
    <source>
        <dbReference type="ARBA" id="ARBA00011738"/>
    </source>
</evidence>
<sequence length="389" mass="44772">MNKFIPLSKKHAILFVTNNIPNVSLPSLMNVEEISDGNLNIVYRISDPTNKKSYIVKQAPPYIRIMGEGWPLTQDRIKIEFNALCYFKKYSEKNIVSVLHFDEKLSAIIMEDLSNFKIWRQVLIDNKSFTSRAHHIGSCIADIYYHSSDFYLSTKDKEQLKKTFNSPAMCATTAEVFFSDPYYDCDRNNINPKIMDLVITLWNHDELRKEITSLEHKFNYNTEVLLHGDFHTGSIMVSEKECKLIDAEFAFFGPIGFDIGSLIGNLFLSYCTKINNQDNSHIHSLTEIVILWQTFSHKFKNKATTQSNEAVIDSFLNNVWKDTLGYAGTEMVRRTIGVAKVSDFDIIKSPIDLEYSQRLSLIIGQFLILNLHKIRNPNELLNSIKSLKI</sequence>
<dbReference type="GO" id="GO:0046522">
    <property type="term" value="F:S-methyl-5-thioribose kinase activity"/>
    <property type="evidence" value="ECO:0007669"/>
    <property type="project" value="UniProtKB-EC"/>
</dbReference>
<accession>A0A1B9P0J9</accession>
<dbReference type="PIRSF" id="PIRSF031134">
    <property type="entry name" value="MTRK"/>
    <property type="match status" value="1"/>
</dbReference>
<dbReference type="EMBL" id="MAJU01000008">
    <property type="protein sequence ID" value="OCH21880.1"/>
    <property type="molecule type" value="Genomic_DNA"/>
</dbReference>
<dbReference type="SUPFAM" id="SSF56112">
    <property type="entry name" value="Protein kinase-like (PK-like)"/>
    <property type="match status" value="1"/>
</dbReference>
<dbReference type="Gene3D" id="3.90.1200.10">
    <property type="match status" value="1"/>
</dbReference>
<keyword evidence="5" id="KW-0547">Nucleotide-binding</keyword>
<name>A0A1B9P0J9_ALILO</name>
<evidence type="ECO:0000256" key="6">
    <source>
        <dbReference type="ARBA" id="ARBA00022777"/>
    </source>
</evidence>
<dbReference type="AlphaFoldDB" id="A0A1B9P0J9"/>
<dbReference type="PANTHER" id="PTHR34273:SF2">
    <property type="entry name" value="METHYLTHIORIBOSE KINASE"/>
    <property type="match status" value="1"/>
</dbReference>
<evidence type="ECO:0000256" key="1">
    <source>
        <dbReference type="ARBA" id="ARBA00010165"/>
    </source>
</evidence>
<gene>
    <name evidence="9" type="ORF">A6E04_08445</name>
</gene>
<dbReference type="NCBIfam" id="TIGR01767">
    <property type="entry name" value="MTRK"/>
    <property type="match status" value="1"/>
</dbReference>
<comment type="caution">
    <text evidence="9">The sequence shown here is derived from an EMBL/GenBank/DDBJ whole genome shotgun (WGS) entry which is preliminary data.</text>
</comment>
<evidence type="ECO:0000256" key="4">
    <source>
        <dbReference type="ARBA" id="ARBA00022679"/>
    </source>
</evidence>
<protein>
    <recommendedName>
        <fullName evidence="3">S-methyl-5-thioribose kinase</fullName>
        <ecNumber evidence="3">2.7.1.100</ecNumber>
    </recommendedName>
</protein>
<keyword evidence="7" id="KW-0067">ATP-binding</keyword>
<dbReference type="PANTHER" id="PTHR34273">
    <property type="entry name" value="METHYLTHIORIBOSE KINASE"/>
    <property type="match status" value="1"/>
</dbReference>